<proteinExistence type="predicted"/>
<feature type="non-terminal residue" evidence="1">
    <location>
        <position position="1"/>
    </location>
</feature>
<dbReference type="Proteomes" id="UP000257109">
    <property type="component" value="Unassembled WGS sequence"/>
</dbReference>
<dbReference type="InterPro" id="IPR043502">
    <property type="entry name" value="DNA/RNA_pol_sf"/>
</dbReference>
<dbReference type="Gene3D" id="3.30.70.270">
    <property type="match status" value="1"/>
</dbReference>
<dbReference type="EMBL" id="QJKJ01001420">
    <property type="protein sequence ID" value="RDY07672.1"/>
    <property type="molecule type" value="Genomic_DNA"/>
</dbReference>
<sequence length="84" mass="9997">MELLREYKDIFAWSYQVMSRLDTNIVQHSCKLSSIGCKYYPSPEERWKDNMTQFSLFSFMDGFSGYNQIKMGPKDMEKTIFITL</sequence>
<comment type="caution">
    <text evidence="1">The sequence shown here is derived from an EMBL/GenBank/DDBJ whole genome shotgun (WGS) entry which is preliminary data.</text>
</comment>
<evidence type="ECO:0000313" key="2">
    <source>
        <dbReference type="Proteomes" id="UP000257109"/>
    </source>
</evidence>
<keyword evidence="2" id="KW-1185">Reference proteome</keyword>
<evidence type="ECO:0008006" key="3">
    <source>
        <dbReference type="Google" id="ProtNLM"/>
    </source>
</evidence>
<protein>
    <recommendedName>
        <fullName evidence="3">Reverse transcriptase domain-containing protein</fullName>
    </recommendedName>
</protein>
<organism evidence="1 2">
    <name type="scientific">Mucuna pruriens</name>
    <name type="common">Velvet bean</name>
    <name type="synonym">Dolichos pruriens</name>
    <dbReference type="NCBI Taxonomy" id="157652"/>
    <lineage>
        <taxon>Eukaryota</taxon>
        <taxon>Viridiplantae</taxon>
        <taxon>Streptophyta</taxon>
        <taxon>Embryophyta</taxon>
        <taxon>Tracheophyta</taxon>
        <taxon>Spermatophyta</taxon>
        <taxon>Magnoliopsida</taxon>
        <taxon>eudicotyledons</taxon>
        <taxon>Gunneridae</taxon>
        <taxon>Pentapetalae</taxon>
        <taxon>rosids</taxon>
        <taxon>fabids</taxon>
        <taxon>Fabales</taxon>
        <taxon>Fabaceae</taxon>
        <taxon>Papilionoideae</taxon>
        <taxon>50 kb inversion clade</taxon>
        <taxon>NPAAA clade</taxon>
        <taxon>indigoferoid/millettioid clade</taxon>
        <taxon>Phaseoleae</taxon>
        <taxon>Mucuna</taxon>
    </lineage>
</organism>
<dbReference type="InterPro" id="IPR043128">
    <property type="entry name" value="Rev_trsase/Diguanyl_cyclase"/>
</dbReference>
<dbReference type="AlphaFoldDB" id="A0A371HY14"/>
<gene>
    <name evidence="1" type="ORF">CR513_08192</name>
</gene>
<accession>A0A371HY14</accession>
<name>A0A371HY14_MUCPR</name>
<reference evidence="1" key="1">
    <citation type="submission" date="2018-05" db="EMBL/GenBank/DDBJ databases">
        <title>Draft genome of Mucuna pruriens seed.</title>
        <authorList>
            <person name="Nnadi N.E."/>
            <person name="Vos R."/>
            <person name="Hasami M.H."/>
            <person name="Devisetty U.K."/>
            <person name="Aguiy J.C."/>
        </authorList>
    </citation>
    <scope>NUCLEOTIDE SEQUENCE [LARGE SCALE GENOMIC DNA]</scope>
    <source>
        <strain evidence="1">JCA_2017</strain>
    </source>
</reference>
<dbReference type="SUPFAM" id="SSF56672">
    <property type="entry name" value="DNA/RNA polymerases"/>
    <property type="match status" value="1"/>
</dbReference>
<evidence type="ECO:0000313" key="1">
    <source>
        <dbReference type="EMBL" id="RDY07672.1"/>
    </source>
</evidence>